<feature type="compositionally biased region" description="Basic residues" evidence="1">
    <location>
        <begin position="703"/>
        <end position="718"/>
    </location>
</feature>
<evidence type="ECO:0000313" key="3">
    <source>
        <dbReference type="Proteomes" id="UP001596083"/>
    </source>
</evidence>
<organism evidence="2 3">
    <name type="scientific">Streptomyces gamaensis</name>
    <dbReference type="NCBI Taxonomy" id="1763542"/>
    <lineage>
        <taxon>Bacteria</taxon>
        <taxon>Bacillati</taxon>
        <taxon>Actinomycetota</taxon>
        <taxon>Actinomycetes</taxon>
        <taxon>Kitasatosporales</taxon>
        <taxon>Streptomycetaceae</taxon>
        <taxon>Streptomyces</taxon>
    </lineage>
</organism>
<evidence type="ECO:0000256" key="1">
    <source>
        <dbReference type="SAM" id="MobiDB-lite"/>
    </source>
</evidence>
<proteinExistence type="predicted"/>
<feature type="region of interest" description="Disordered" evidence="1">
    <location>
        <begin position="433"/>
        <end position="480"/>
    </location>
</feature>
<accession>A0ABW0Z054</accession>
<name>A0ABW0Z054_9ACTN</name>
<keyword evidence="3" id="KW-1185">Reference proteome</keyword>
<sequence>MKLNDAPTTAHSKAVPMLMLFEPHDQDFGTAAGALADRVDAWAREHGAEADTFTVGSALEYRHHGTVDGRLGLWQERHVGEFLLDWLPRQLTVLPGQPLPDGPGDLLALLRYLDAMGLADPRGDALPVLERAVGAAAGEFADAMADRTRWGPAKFWAATAAEQGVDVTDPDAMTRFTERARRDEVPYDRRALDTIMRRHLLTGPARVPRAEPQLPVVLPPEDVLREQAAATASAGQLAGLAAWAGSGQPLTRLGRLRVADARRLAETLETGDRATAPRSSAELPRLSLLFAMAKQARLIRVAKGRAYAVAKARPVIADPLALWERAFTALFELREPLLGGTGWSSGPSLLYTAYEDVLPDVLNTLYSLPHPMPWPRLRASVHFAYGLRFDLGAVPEHVRRLWLLAADRDLRRVLDALEDLGAIAREQGMADPAYLDMTGLDGTPGEDADSPEPPDGLPPELARPLGAVPGPPDPDSRASAQALREELTAGPVELIRLTDLGTYAVRQRLLAEGRSAPLVGELAHACATAVLGVVSQEYDPDSARAELSAWAEAHGGPEHARGLLLDAVRESPFRVRSTAFLDTLTAALPEGQRLPHSLRGDPQLAPTALSVLTHRDILAPEDLTGTESALLVAESLLQLLESGDQDVFVEHLLAAGRRDAQTMIGAALGSGHPDRDGLARLARIADGPLRARATQLGRLNAARARRRQSGAGKRGRRR</sequence>
<dbReference type="EMBL" id="JBHSPB010000007">
    <property type="protein sequence ID" value="MFC5721288.1"/>
    <property type="molecule type" value="Genomic_DNA"/>
</dbReference>
<dbReference type="RefSeq" id="WP_390316533.1">
    <property type="nucleotide sequence ID" value="NZ_JBHSPB010000007.1"/>
</dbReference>
<protein>
    <submittedName>
        <fullName evidence="2">Uncharacterized protein</fullName>
    </submittedName>
</protein>
<gene>
    <name evidence="2" type="ORF">ACFP1Z_14040</name>
</gene>
<comment type="caution">
    <text evidence="2">The sequence shown here is derived from an EMBL/GenBank/DDBJ whole genome shotgun (WGS) entry which is preliminary data.</text>
</comment>
<evidence type="ECO:0000313" key="2">
    <source>
        <dbReference type="EMBL" id="MFC5721288.1"/>
    </source>
</evidence>
<feature type="region of interest" description="Disordered" evidence="1">
    <location>
        <begin position="696"/>
        <end position="718"/>
    </location>
</feature>
<reference evidence="3" key="1">
    <citation type="journal article" date="2019" name="Int. J. Syst. Evol. Microbiol.">
        <title>The Global Catalogue of Microorganisms (GCM) 10K type strain sequencing project: providing services to taxonomists for standard genome sequencing and annotation.</title>
        <authorList>
            <consortium name="The Broad Institute Genomics Platform"/>
            <consortium name="The Broad Institute Genome Sequencing Center for Infectious Disease"/>
            <person name="Wu L."/>
            <person name="Ma J."/>
        </authorList>
    </citation>
    <scope>NUCLEOTIDE SEQUENCE [LARGE SCALE GENOMIC DNA]</scope>
    <source>
        <strain evidence="3">CGMCC 4.7304</strain>
    </source>
</reference>
<dbReference type="Proteomes" id="UP001596083">
    <property type="component" value="Unassembled WGS sequence"/>
</dbReference>